<dbReference type="Pfam" id="PF13561">
    <property type="entry name" value="adh_short_C2"/>
    <property type="match status" value="1"/>
</dbReference>
<dbReference type="GO" id="GO:0016491">
    <property type="term" value="F:oxidoreductase activity"/>
    <property type="evidence" value="ECO:0007669"/>
    <property type="project" value="UniProtKB-KW"/>
</dbReference>
<dbReference type="PROSITE" id="PS00061">
    <property type="entry name" value="ADH_SHORT"/>
    <property type="match status" value="1"/>
</dbReference>
<gene>
    <name evidence="3" type="ORF">HPBE_LOCUS3029</name>
</gene>
<dbReference type="InterPro" id="IPR002347">
    <property type="entry name" value="SDR_fam"/>
</dbReference>
<evidence type="ECO:0000256" key="1">
    <source>
        <dbReference type="ARBA" id="ARBA00023002"/>
    </source>
</evidence>
<dbReference type="InterPro" id="IPR013783">
    <property type="entry name" value="Ig-like_fold"/>
</dbReference>
<evidence type="ECO:0000313" key="3">
    <source>
        <dbReference type="EMBL" id="VDO30312.1"/>
    </source>
</evidence>
<dbReference type="OrthoDB" id="75724at2759"/>
<organism evidence="4 5">
    <name type="scientific">Heligmosomoides polygyrus</name>
    <name type="common">Parasitic roundworm</name>
    <dbReference type="NCBI Taxonomy" id="6339"/>
    <lineage>
        <taxon>Eukaryota</taxon>
        <taxon>Metazoa</taxon>
        <taxon>Ecdysozoa</taxon>
        <taxon>Nematoda</taxon>
        <taxon>Chromadorea</taxon>
        <taxon>Rhabditida</taxon>
        <taxon>Rhabditina</taxon>
        <taxon>Rhabditomorpha</taxon>
        <taxon>Strongyloidea</taxon>
        <taxon>Heligmosomidae</taxon>
        <taxon>Heligmosomoides</taxon>
    </lineage>
</organism>
<reference evidence="3 4" key="1">
    <citation type="submission" date="2018-11" db="EMBL/GenBank/DDBJ databases">
        <authorList>
            <consortium name="Pathogen Informatics"/>
        </authorList>
    </citation>
    <scope>NUCLEOTIDE SEQUENCE [LARGE SCALE GENOMIC DNA]</scope>
</reference>
<dbReference type="AlphaFoldDB" id="A0A183FA36"/>
<dbReference type="SUPFAM" id="SSF51735">
    <property type="entry name" value="NAD(P)-binding Rossmann-fold domains"/>
    <property type="match status" value="1"/>
</dbReference>
<dbReference type="InterPro" id="IPR036291">
    <property type="entry name" value="NAD(P)-bd_dom_sf"/>
</dbReference>
<dbReference type="PRINTS" id="PR00081">
    <property type="entry name" value="GDHRDH"/>
</dbReference>
<dbReference type="Gene3D" id="2.60.40.10">
    <property type="entry name" value="Immunoglobulins"/>
    <property type="match status" value="1"/>
</dbReference>
<dbReference type="Gene3D" id="3.40.50.720">
    <property type="entry name" value="NAD(P)-binding Rossmann-like Domain"/>
    <property type="match status" value="1"/>
</dbReference>
<accession>A0A183FA36</accession>
<keyword evidence="1" id="KW-0560">Oxidoreductase</keyword>
<reference evidence="5" key="2">
    <citation type="submission" date="2019-09" db="UniProtKB">
        <authorList>
            <consortium name="WormBaseParasite"/>
        </authorList>
    </citation>
    <scope>IDENTIFICATION</scope>
</reference>
<protein>
    <submittedName>
        <fullName evidence="5">MSP domain-containing protein</fullName>
    </submittedName>
</protein>
<dbReference type="InterPro" id="IPR020904">
    <property type="entry name" value="Sc_DH/Rdtase_CS"/>
</dbReference>
<name>A0A183FA36_HELPZ</name>
<dbReference type="EMBL" id="UZAH01006085">
    <property type="protein sequence ID" value="VDO30312.1"/>
    <property type="molecule type" value="Genomic_DNA"/>
</dbReference>
<feature type="domain" description="MSP" evidence="2">
    <location>
        <begin position="93"/>
        <end position="159"/>
    </location>
</feature>
<dbReference type="PANTHER" id="PTHR44115">
    <property type="entry name" value="PROTEIN CBG09704"/>
    <property type="match status" value="1"/>
</dbReference>
<dbReference type="SUPFAM" id="SSF49354">
    <property type="entry name" value="PapD-like"/>
    <property type="match status" value="1"/>
</dbReference>
<evidence type="ECO:0000259" key="2">
    <source>
        <dbReference type="Pfam" id="PF00635"/>
    </source>
</evidence>
<dbReference type="Pfam" id="PF00635">
    <property type="entry name" value="Motile_Sperm"/>
    <property type="match status" value="1"/>
</dbReference>
<evidence type="ECO:0000313" key="5">
    <source>
        <dbReference type="WBParaSite" id="HPBE_0000302801-mRNA-1"/>
    </source>
</evidence>
<dbReference type="InterPro" id="IPR000535">
    <property type="entry name" value="MSP_dom"/>
</dbReference>
<dbReference type="PANTHER" id="PTHR44115:SF4">
    <property type="entry name" value="OXIDOREDUCTASE"/>
    <property type="match status" value="1"/>
</dbReference>
<dbReference type="InterPro" id="IPR008962">
    <property type="entry name" value="PapD-like_sf"/>
</dbReference>
<evidence type="ECO:0000313" key="4">
    <source>
        <dbReference type="Proteomes" id="UP000050761"/>
    </source>
</evidence>
<accession>A0A3P7XLU6</accession>
<proteinExistence type="predicted"/>
<dbReference type="Proteomes" id="UP000050761">
    <property type="component" value="Unassembled WGS sequence"/>
</dbReference>
<sequence length="190" mass="21015">MEKPLFVSEGNELKIVSFNVFQSKLAPYYAIAKAGLDQFTRALAIDLIEQGVRVNGVSPGLVKTNFMENSGLNKEQSEKVRLFYANKFAQAHHTRCGRTLHHIHSNSDQRMMLKVKLSNTDGCRVCAVFDFVDASSNANIEVICKSRAPKNDRVVVQIPAALLDAMDAPAFGNVQNVPIEDMFTINLNAS</sequence>
<dbReference type="WBParaSite" id="HPBE_0000302801-mRNA-1">
    <property type="protein sequence ID" value="HPBE_0000302801-mRNA-1"/>
    <property type="gene ID" value="HPBE_0000302801"/>
</dbReference>
<keyword evidence="4" id="KW-1185">Reference proteome</keyword>